<sequence>MQNAECAATTSPPAGTSIFPQLPISSSHSWYDILPTHLRILIPANTKASPLYIRLRGSCNPTWMADGIYDITASRAPYLAGSYAYALTYPCRPSHYSIDAANEKGLDSVQASGSWSEKLGMDSASVLRHSTASAFLLPHARTWHFTSPFSFSRHCAVIIYISSADTSPHLAIAFELRTFAKCSLQLTAPRFTHLALIVPAKPMLLNDLQRYTNETLPPVSQLPTRNTLNLAKHHTHTFWSASAEEALQRPAIPFIELFPECSYCGRMDQAVLLRKHELQLERERERPNFCLKVPQVAIDTNAVVHLMRPDQVSVSLLTRLCPPLHRSEMHPIQIRLAGRLVRKHKP</sequence>
<comment type="caution">
    <text evidence="1">The sequence shown here is derived from an EMBL/GenBank/DDBJ whole genome shotgun (WGS) entry which is preliminary data.</text>
</comment>
<dbReference type="AlphaFoldDB" id="A0A139IUM3"/>
<name>A0A139IUM3_9PEZI</name>
<gene>
    <name evidence="1" type="ORF">AC579_951</name>
</gene>
<dbReference type="EMBL" id="LFZO01000008">
    <property type="protein sequence ID" value="KXT18322.1"/>
    <property type="molecule type" value="Genomic_DNA"/>
</dbReference>
<reference evidence="1 2" key="1">
    <citation type="submission" date="2015-07" db="EMBL/GenBank/DDBJ databases">
        <title>Comparative genomics of the Sigatoka disease complex on banana suggests a link between parallel evolutionary changes in Pseudocercospora fijiensis and Pseudocercospora eumusae and increased virulence on the banana host.</title>
        <authorList>
            <person name="Chang T.-C."/>
            <person name="Salvucci A."/>
            <person name="Crous P.W."/>
            <person name="Stergiopoulos I."/>
        </authorList>
    </citation>
    <scope>NUCLEOTIDE SEQUENCE [LARGE SCALE GENOMIC DNA]</scope>
    <source>
        <strain evidence="1 2">CBS 116634</strain>
    </source>
</reference>
<dbReference type="Proteomes" id="UP000073492">
    <property type="component" value="Unassembled WGS sequence"/>
</dbReference>
<evidence type="ECO:0000313" key="2">
    <source>
        <dbReference type="Proteomes" id="UP000073492"/>
    </source>
</evidence>
<keyword evidence="2" id="KW-1185">Reference proteome</keyword>
<proteinExistence type="predicted"/>
<protein>
    <submittedName>
        <fullName evidence="1">Uncharacterized protein</fullName>
    </submittedName>
</protein>
<accession>A0A139IUM3</accession>
<organism evidence="1 2">
    <name type="scientific">Pseudocercospora musae</name>
    <dbReference type="NCBI Taxonomy" id="113226"/>
    <lineage>
        <taxon>Eukaryota</taxon>
        <taxon>Fungi</taxon>
        <taxon>Dikarya</taxon>
        <taxon>Ascomycota</taxon>
        <taxon>Pezizomycotina</taxon>
        <taxon>Dothideomycetes</taxon>
        <taxon>Dothideomycetidae</taxon>
        <taxon>Mycosphaerellales</taxon>
        <taxon>Mycosphaerellaceae</taxon>
        <taxon>Pseudocercospora</taxon>
    </lineage>
</organism>
<evidence type="ECO:0000313" key="1">
    <source>
        <dbReference type="EMBL" id="KXT18322.1"/>
    </source>
</evidence>